<comment type="similarity">
    <text evidence="2 6">Belongs to the universal ribosomal protein uL10 family.</text>
</comment>
<dbReference type="PANTHER" id="PTHR45841">
    <property type="entry name" value="MRNA TURNOVER PROTEIN 4 MRTO4"/>
    <property type="match status" value="1"/>
</dbReference>
<keyword evidence="4 6" id="KW-0963">Cytoplasm</keyword>
<name>A0A158Q5R7_DRAME</name>
<comment type="subunit">
    <text evidence="3 6">Associates with the pre-60S ribosomal particle.</text>
</comment>
<evidence type="ECO:0000256" key="5">
    <source>
        <dbReference type="ARBA" id="ARBA00023242"/>
    </source>
</evidence>
<accession>A0A158Q5R7</accession>
<dbReference type="Proteomes" id="UP000274756">
    <property type="component" value="Unassembled WGS sequence"/>
</dbReference>
<keyword evidence="6" id="KW-0690">Ribosome biogenesis</keyword>
<proteinExistence type="inferred from homology"/>
<keyword evidence="5 6" id="KW-0539">Nucleus</keyword>
<evidence type="ECO:0000313" key="11">
    <source>
        <dbReference type="WBParaSite" id="DME_0000804501-mRNA-1"/>
    </source>
</evidence>
<dbReference type="CDD" id="cd05796">
    <property type="entry name" value="Ribosomal_P0_like"/>
    <property type="match status" value="1"/>
</dbReference>
<dbReference type="InterPro" id="IPR040637">
    <property type="entry name" value="Ribosomal_uL10-like_insert"/>
</dbReference>
<evidence type="ECO:0000313" key="10">
    <source>
        <dbReference type="Proteomes" id="UP000274756"/>
    </source>
</evidence>
<dbReference type="InterPro" id="IPR051742">
    <property type="entry name" value="Ribosome_Assembly_uL10"/>
</dbReference>
<reference evidence="11" key="1">
    <citation type="submission" date="2016-04" db="UniProtKB">
        <authorList>
            <consortium name="WormBaseParasite"/>
        </authorList>
    </citation>
    <scope>IDENTIFICATION</scope>
</reference>
<evidence type="ECO:0000256" key="1">
    <source>
        <dbReference type="ARBA" id="ARBA00004046"/>
    </source>
</evidence>
<dbReference type="GO" id="GO:0000956">
    <property type="term" value="P:nuclear-transcribed mRNA catabolic process"/>
    <property type="evidence" value="ECO:0007669"/>
    <property type="project" value="TreeGrafter"/>
</dbReference>
<comment type="subcellular location">
    <subcellularLocation>
        <location evidence="6">Cytoplasm</location>
    </subcellularLocation>
    <subcellularLocation>
        <location evidence="6">Nucleus</location>
        <location evidence="6">Nucleolus</location>
    </subcellularLocation>
</comment>
<dbReference type="GO" id="GO:0030687">
    <property type="term" value="C:preribosome, large subunit precursor"/>
    <property type="evidence" value="ECO:0007669"/>
    <property type="project" value="TreeGrafter"/>
</dbReference>
<dbReference type="InterPro" id="IPR033867">
    <property type="entry name" value="Mrt4"/>
</dbReference>
<sequence>MPRAKREREVSFTKVKKKTKESKRNLVNDIHRCIDSYKNIFIFVVENMRTTNFLKIRQKYKNTSRFFFGKNNLMAVALGRDKDKEYAKDLSKMCPCLKGQCGLMFTNESKFSVIKFFEEFHEMDFTRCSQIATKTIELSEGPLPQFPFSNEYQLRQLGLPTKLEKGVVKLISDYTVCKEGEQLTAEQARLLKYLDIKMATFKITLLGHWSKSDGFNLFN</sequence>
<dbReference type="GO" id="GO:0005730">
    <property type="term" value="C:nucleolus"/>
    <property type="evidence" value="ECO:0007669"/>
    <property type="project" value="UniProtKB-SubCell"/>
</dbReference>
<dbReference type="GO" id="GO:0005737">
    <property type="term" value="C:cytoplasm"/>
    <property type="evidence" value="ECO:0007669"/>
    <property type="project" value="UniProtKB-SubCell"/>
</dbReference>
<dbReference type="Proteomes" id="UP000038040">
    <property type="component" value="Unplaced"/>
</dbReference>
<evidence type="ECO:0000259" key="7">
    <source>
        <dbReference type="Pfam" id="PF17777"/>
    </source>
</evidence>
<reference evidence="8 10" key="2">
    <citation type="submission" date="2018-11" db="EMBL/GenBank/DDBJ databases">
        <authorList>
            <consortium name="Pathogen Informatics"/>
        </authorList>
    </citation>
    <scope>NUCLEOTIDE SEQUENCE [LARGE SCALE GENOMIC DNA]</scope>
</reference>
<evidence type="ECO:0000256" key="6">
    <source>
        <dbReference type="RuleBase" id="RU364039"/>
    </source>
</evidence>
<evidence type="ECO:0000313" key="9">
    <source>
        <dbReference type="Proteomes" id="UP000038040"/>
    </source>
</evidence>
<dbReference type="PANTHER" id="PTHR45841:SF1">
    <property type="entry name" value="MRNA TURNOVER PROTEIN 4 HOMOLOG"/>
    <property type="match status" value="1"/>
</dbReference>
<dbReference type="Pfam" id="PF00466">
    <property type="entry name" value="Ribosomal_L10"/>
    <property type="match status" value="1"/>
</dbReference>
<dbReference type="OrthoDB" id="10262308at2759"/>
<evidence type="ECO:0000256" key="2">
    <source>
        <dbReference type="ARBA" id="ARBA00008889"/>
    </source>
</evidence>
<evidence type="ECO:0000256" key="4">
    <source>
        <dbReference type="ARBA" id="ARBA00022490"/>
    </source>
</evidence>
<dbReference type="Gene3D" id="3.30.70.1730">
    <property type="match status" value="1"/>
</dbReference>
<feature type="domain" description="Large ribosomal subunit protein uL10-like insertion" evidence="7">
    <location>
        <begin position="130"/>
        <end position="196"/>
    </location>
</feature>
<protein>
    <recommendedName>
        <fullName evidence="6">Ribosome assembly factor mrt4</fullName>
    </recommendedName>
</protein>
<dbReference type="Pfam" id="PF17777">
    <property type="entry name" value="RL10P_insert"/>
    <property type="match status" value="1"/>
</dbReference>
<dbReference type="SUPFAM" id="SSF160369">
    <property type="entry name" value="Ribosomal protein L10-like"/>
    <property type="match status" value="1"/>
</dbReference>
<evidence type="ECO:0000256" key="3">
    <source>
        <dbReference type="ARBA" id="ARBA00011117"/>
    </source>
</evidence>
<dbReference type="GO" id="GO:0003723">
    <property type="term" value="F:RNA binding"/>
    <property type="evidence" value="ECO:0007669"/>
    <property type="project" value="TreeGrafter"/>
</dbReference>
<dbReference type="AlphaFoldDB" id="A0A158Q5R7"/>
<dbReference type="InterPro" id="IPR043164">
    <property type="entry name" value="Ribosomal_uL10-like_insert_sf"/>
</dbReference>
<dbReference type="Gene3D" id="3.90.105.20">
    <property type="match status" value="1"/>
</dbReference>
<dbReference type="EMBL" id="UYYG01000048">
    <property type="protein sequence ID" value="VDN52197.1"/>
    <property type="molecule type" value="Genomic_DNA"/>
</dbReference>
<organism evidence="9 11">
    <name type="scientific">Dracunculus medinensis</name>
    <name type="common">Guinea worm</name>
    <dbReference type="NCBI Taxonomy" id="318479"/>
    <lineage>
        <taxon>Eukaryota</taxon>
        <taxon>Metazoa</taxon>
        <taxon>Ecdysozoa</taxon>
        <taxon>Nematoda</taxon>
        <taxon>Chromadorea</taxon>
        <taxon>Rhabditida</taxon>
        <taxon>Spirurina</taxon>
        <taxon>Dracunculoidea</taxon>
        <taxon>Dracunculidae</taxon>
        <taxon>Dracunculus</taxon>
    </lineage>
</organism>
<gene>
    <name evidence="8" type="ORF">DME_LOCUS2170</name>
</gene>
<dbReference type="InterPro" id="IPR001790">
    <property type="entry name" value="Ribosomal_uL10"/>
</dbReference>
<evidence type="ECO:0000313" key="8">
    <source>
        <dbReference type="EMBL" id="VDN52197.1"/>
    </source>
</evidence>
<dbReference type="GO" id="GO:0006364">
    <property type="term" value="P:rRNA processing"/>
    <property type="evidence" value="ECO:0007669"/>
    <property type="project" value="TreeGrafter"/>
</dbReference>
<dbReference type="GO" id="GO:0000027">
    <property type="term" value="P:ribosomal large subunit assembly"/>
    <property type="evidence" value="ECO:0007669"/>
    <property type="project" value="InterPro"/>
</dbReference>
<dbReference type="WBParaSite" id="DME_0000804501-mRNA-1">
    <property type="protein sequence ID" value="DME_0000804501-mRNA-1"/>
    <property type="gene ID" value="DME_0000804501"/>
</dbReference>
<dbReference type="STRING" id="318479.A0A158Q5R7"/>
<dbReference type="InterPro" id="IPR043141">
    <property type="entry name" value="Ribosomal_uL10-like_sf"/>
</dbReference>
<comment type="function">
    <text evidence="1 6">Component of the ribosome assembly machinery. Nuclear paralog of the ribosomal protein P0, it binds pre-60S subunits at an early stage of assembly in the nucleolus, and is replaced by P0 in cytoplasmic pre-60S subunits and mature 80S ribosomes.</text>
</comment>
<keyword evidence="10" id="KW-1185">Reference proteome</keyword>
<dbReference type="FunFam" id="3.90.105.20:FF:000003">
    <property type="entry name" value="Ribosome assembly factor mrt4"/>
    <property type="match status" value="1"/>
</dbReference>
<dbReference type="FunFam" id="3.30.70.1730:FF:000005">
    <property type="entry name" value="Ribosome assembly factor mrt4"/>
    <property type="match status" value="1"/>
</dbReference>